<dbReference type="Pfam" id="PF00378">
    <property type="entry name" value="ECH_1"/>
    <property type="match status" value="1"/>
</dbReference>
<dbReference type="EMBL" id="JAATTO010000015">
    <property type="protein sequence ID" value="MBC9979018.1"/>
    <property type="molecule type" value="Genomic_DNA"/>
</dbReference>
<organism evidence="1 2">
    <name type="scientific">Bradyrhizobium campsiandrae</name>
    <dbReference type="NCBI Taxonomy" id="1729892"/>
    <lineage>
        <taxon>Bacteria</taxon>
        <taxon>Pseudomonadati</taxon>
        <taxon>Pseudomonadota</taxon>
        <taxon>Alphaproteobacteria</taxon>
        <taxon>Hyphomicrobiales</taxon>
        <taxon>Nitrobacteraceae</taxon>
        <taxon>Bradyrhizobium</taxon>
    </lineage>
</organism>
<accession>A0ABR7U5Y9</accession>
<evidence type="ECO:0000313" key="2">
    <source>
        <dbReference type="Proteomes" id="UP000639516"/>
    </source>
</evidence>
<dbReference type="CDD" id="cd06558">
    <property type="entry name" value="crotonase-like"/>
    <property type="match status" value="1"/>
</dbReference>
<dbReference type="Proteomes" id="UP000639516">
    <property type="component" value="Unassembled WGS sequence"/>
</dbReference>
<dbReference type="PANTHER" id="PTHR11941">
    <property type="entry name" value="ENOYL-COA HYDRATASE-RELATED"/>
    <property type="match status" value="1"/>
</dbReference>
<comment type="caution">
    <text evidence="1">The sequence shown here is derived from an EMBL/GenBank/DDBJ whole genome shotgun (WGS) entry which is preliminary data.</text>
</comment>
<protein>
    <submittedName>
        <fullName evidence="1">Enoyl-CoA hydratase/isomerase family protein</fullName>
    </submittedName>
</protein>
<proteinExistence type="predicted"/>
<name>A0ABR7U5Y9_9BRAD</name>
<dbReference type="Gene3D" id="3.90.226.10">
    <property type="entry name" value="2-enoyl-CoA Hydratase, Chain A, domain 1"/>
    <property type="match status" value="1"/>
</dbReference>
<reference evidence="1 2" key="1">
    <citation type="journal article" date="2020" name="Arch. Microbiol.">
        <title>Bradyrhizobium campsiandrae sp. nov., a nitrogen-fixing bacterial strain isolated from a native leguminous tree from the Amazon adapted to flooded conditions.</title>
        <authorList>
            <person name="Cabral Michel D."/>
            <person name="Martins da Costa E."/>
            <person name="Azarias Guimaraes A."/>
            <person name="Soares de Carvalho T."/>
            <person name="Santos de Castro Caputo P."/>
            <person name="Willems A."/>
            <person name="de Souza Moreira F.M."/>
        </authorList>
    </citation>
    <scope>NUCLEOTIDE SEQUENCE [LARGE SCALE GENOMIC DNA]</scope>
    <source>
        <strain evidence="2">INPA 384B</strain>
    </source>
</reference>
<sequence length="255" mass="27078">MSEMVATEFADGVLRLTLARPEKRNALSDGLIAAIGATFAEWSTREDVSLAVLTGSGDKAFASGGDLKELDALRGEAEARAFAARTRSAFDHIRRFPVPVLAILNGDALGGGAELAMACDQRLALAHARIGFLQAKLNIATAWGGGTDLFTLVGPSRAVRILATARIFSAIEAERLGLVDAVAPTGEQGAEFVASYIGEMTQRPQVMRAIKSLAIMHRFGGSAEERASREGARFAAAWVHDDHWAAVAKTAFGRR</sequence>
<dbReference type="InterPro" id="IPR001753">
    <property type="entry name" value="Enoyl-CoA_hydra/iso"/>
</dbReference>
<dbReference type="PANTHER" id="PTHR11941:SF54">
    <property type="entry name" value="ENOYL-COA HYDRATASE, MITOCHONDRIAL"/>
    <property type="match status" value="1"/>
</dbReference>
<dbReference type="SUPFAM" id="SSF52096">
    <property type="entry name" value="ClpP/crotonase"/>
    <property type="match status" value="1"/>
</dbReference>
<gene>
    <name evidence="1" type="ORF">HA482_12470</name>
</gene>
<evidence type="ECO:0000313" key="1">
    <source>
        <dbReference type="EMBL" id="MBC9979018.1"/>
    </source>
</evidence>
<keyword evidence="2" id="KW-1185">Reference proteome</keyword>
<dbReference type="InterPro" id="IPR029045">
    <property type="entry name" value="ClpP/crotonase-like_dom_sf"/>
</dbReference>